<evidence type="ECO:0000256" key="12">
    <source>
        <dbReference type="SAM" id="MobiDB-lite"/>
    </source>
</evidence>
<keyword evidence="9" id="KW-0234">DNA repair</keyword>
<keyword evidence="3" id="KW-0158">Chromosome</keyword>
<dbReference type="GO" id="GO:0030915">
    <property type="term" value="C:Smc5-Smc6 complex"/>
    <property type="evidence" value="ECO:0007669"/>
    <property type="project" value="TreeGrafter"/>
</dbReference>
<dbReference type="EMBL" id="CP133614">
    <property type="protein sequence ID" value="WMV20484.1"/>
    <property type="molecule type" value="Genomic_DNA"/>
</dbReference>
<dbReference type="GO" id="GO:0000724">
    <property type="term" value="P:double-strand break repair via homologous recombination"/>
    <property type="evidence" value="ECO:0007669"/>
    <property type="project" value="TreeGrafter"/>
</dbReference>
<evidence type="ECO:0008006" key="15">
    <source>
        <dbReference type="Google" id="ProtNLM"/>
    </source>
</evidence>
<keyword evidence="5" id="KW-0227">DNA damage</keyword>
<dbReference type="PANTHER" id="PTHR19306:SF6">
    <property type="entry name" value="STRUCTURAL MAINTENANCE OF CHROMOSOMES PROTEIN 6"/>
    <property type="match status" value="1"/>
</dbReference>
<evidence type="ECO:0000256" key="8">
    <source>
        <dbReference type="ARBA" id="ARBA00023172"/>
    </source>
</evidence>
<name>A0AAF0TIT3_SOLVR</name>
<reference evidence="13" key="1">
    <citation type="submission" date="2023-08" db="EMBL/GenBank/DDBJ databases">
        <title>A de novo genome assembly of Solanum verrucosum Schlechtendal, a Mexican diploid species geographically isolated from the other diploid A-genome species in potato relatives.</title>
        <authorList>
            <person name="Hosaka K."/>
        </authorList>
    </citation>
    <scope>NUCLEOTIDE SEQUENCE</scope>
    <source>
        <tissue evidence="13">Young leaves</tissue>
    </source>
</reference>
<evidence type="ECO:0000256" key="2">
    <source>
        <dbReference type="ARBA" id="ARBA00004286"/>
    </source>
</evidence>
<gene>
    <name evidence="13" type="ORF">MTR67_013869</name>
</gene>
<organism evidence="13 14">
    <name type="scientific">Solanum verrucosum</name>
    <dbReference type="NCBI Taxonomy" id="315347"/>
    <lineage>
        <taxon>Eukaryota</taxon>
        <taxon>Viridiplantae</taxon>
        <taxon>Streptophyta</taxon>
        <taxon>Embryophyta</taxon>
        <taxon>Tracheophyta</taxon>
        <taxon>Spermatophyta</taxon>
        <taxon>Magnoliopsida</taxon>
        <taxon>eudicotyledons</taxon>
        <taxon>Gunneridae</taxon>
        <taxon>Pentapetalae</taxon>
        <taxon>asterids</taxon>
        <taxon>lamiids</taxon>
        <taxon>Solanales</taxon>
        <taxon>Solanaceae</taxon>
        <taxon>Solanoideae</taxon>
        <taxon>Solaneae</taxon>
        <taxon>Solanum</taxon>
    </lineage>
</organism>
<evidence type="ECO:0000256" key="7">
    <source>
        <dbReference type="ARBA" id="ARBA00023054"/>
    </source>
</evidence>
<feature type="region of interest" description="Disordered" evidence="12">
    <location>
        <begin position="1"/>
        <end position="23"/>
    </location>
</feature>
<comment type="subcellular location">
    <subcellularLocation>
        <location evidence="2">Chromosome</location>
    </subcellularLocation>
    <subcellularLocation>
        <location evidence="1">Nucleus</location>
    </subcellularLocation>
</comment>
<keyword evidence="8" id="KW-0233">DNA recombination</keyword>
<evidence type="ECO:0000256" key="10">
    <source>
        <dbReference type="ARBA" id="ARBA00023242"/>
    </source>
</evidence>
<evidence type="ECO:0000256" key="6">
    <source>
        <dbReference type="ARBA" id="ARBA00022840"/>
    </source>
</evidence>
<sequence length="216" mass="24581">MKRSIDEELQGLHDNLQNAKKRRQDVERVLRSKEFGLRDFKKSYVAESSSTAVSTVDELHVELSKIRDEIHESENSLEKLQLRLKEADNKANDVKISFENLCESAKVEIGALEEAERELMMIDKDLKDAELKKNHYEGVMSTKVLSQLNGAEAEYQELEHNRRESYKKASIICPGSEIETVGGCDGSTPEQLSAHLTRLRASPTQSSILLFKYRVL</sequence>
<evidence type="ECO:0000313" key="13">
    <source>
        <dbReference type="EMBL" id="WMV20484.1"/>
    </source>
</evidence>
<dbReference type="PANTHER" id="PTHR19306">
    <property type="entry name" value="STRUCTURAL MAINTENANCE OF CHROMOSOMES 5,6 SMC5, SMC6"/>
    <property type="match status" value="1"/>
</dbReference>
<proteinExistence type="predicted"/>
<protein>
    <recommendedName>
        <fullName evidence="15">Tropomyosin</fullName>
    </recommendedName>
</protein>
<keyword evidence="7 11" id="KW-0175">Coiled coil</keyword>
<keyword evidence="6" id="KW-0067">ATP-binding</keyword>
<evidence type="ECO:0000256" key="5">
    <source>
        <dbReference type="ARBA" id="ARBA00022763"/>
    </source>
</evidence>
<dbReference type="AlphaFoldDB" id="A0AAF0TIT3"/>
<dbReference type="GO" id="GO:0005634">
    <property type="term" value="C:nucleus"/>
    <property type="evidence" value="ECO:0007669"/>
    <property type="project" value="UniProtKB-SubCell"/>
</dbReference>
<dbReference type="GO" id="GO:0003684">
    <property type="term" value="F:damaged DNA binding"/>
    <property type="evidence" value="ECO:0007669"/>
    <property type="project" value="TreeGrafter"/>
</dbReference>
<evidence type="ECO:0000256" key="9">
    <source>
        <dbReference type="ARBA" id="ARBA00023204"/>
    </source>
</evidence>
<evidence type="ECO:0000256" key="3">
    <source>
        <dbReference type="ARBA" id="ARBA00022454"/>
    </source>
</evidence>
<keyword evidence="14" id="KW-1185">Reference proteome</keyword>
<keyword evidence="4" id="KW-0547">Nucleotide-binding</keyword>
<dbReference type="GO" id="GO:0003697">
    <property type="term" value="F:single-stranded DNA binding"/>
    <property type="evidence" value="ECO:0007669"/>
    <property type="project" value="TreeGrafter"/>
</dbReference>
<evidence type="ECO:0000256" key="11">
    <source>
        <dbReference type="SAM" id="Coils"/>
    </source>
</evidence>
<dbReference type="GO" id="GO:0005524">
    <property type="term" value="F:ATP binding"/>
    <property type="evidence" value="ECO:0007669"/>
    <property type="project" value="UniProtKB-KW"/>
</dbReference>
<dbReference type="Proteomes" id="UP001234989">
    <property type="component" value="Chromosome 3"/>
</dbReference>
<keyword evidence="10" id="KW-0539">Nucleus</keyword>
<evidence type="ECO:0000256" key="4">
    <source>
        <dbReference type="ARBA" id="ARBA00022741"/>
    </source>
</evidence>
<feature type="coiled-coil region" evidence="11">
    <location>
        <begin position="56"/>
        <end position="168"/>
    </location>
</feature>
<evidence type="ECO:0000313" key="14">
    <source>
        <dbReference type="Proteomes" id="UP001234989"/>
    </source>
</evidence>
<dbReference type="GO" id="GO:0035861">
    <property type="term" value="C:site of double-strand break"/>
    <property type="evidence" value="ECO:0007669"/>
    <property type="project" value="TreeGrafter"/>
</dbReference>
<accession>A0AAF0TIT3</accession>
<evidence type="ECO:0000256" key="1">
    <source>
        <dbReference type="ARBA" id="ARBA00004123"/>
    </source>
</evidence>